<comment type="subcellular location">
    <subcellularLocation>
        <location evidence="1">Membrane</location>
    </subcellularLocation>
</comment>
<evidence type="ECO:0000256" key="1">
    <source>
        <dbReference type="ARBA" id="ARBA00004370"/>
    </source>
</evidence>
<evidence type="ECO:0000256" key="6">
    <source>
        <dbReference type="SAM" id="MobiDB-lite"/>
    </source>
</evidence>
<feature type="domain" description="Bacterial surface antigen (D15)" evidence="7">
    <location>
        <begin position="363"/>
        <end position="780"/>
    </location>
</feature>
<keyword evidence="2" id="KW-0812">Transmembrane</keyword>
<dbReference type="Gene3D" id="3.10.20.310">
    <property type="entry name" value="membrane protein fhac"/>
    <property type="match status" value="1"/>
</dbReference>
<feature type="domain" description="POTRA" evidence="8">
    <location>
        <begin position="31"/>
        <end position="131"/>
    </location>
</feature>
<sequence>MTLPCEHAFSQNNGQNTNTQAEPENDQREIVRKVRFTGNENVSDRALQTLVRTRTNREFLGIPRFTPWYYIHRVFGVGESPSYLDRELVSNDMDRIRIYYENLGYFSVRVDTTIIEYRPERVEVSFIIREGPASRIRSVGYTGLPEFDDPELSDEFYSESLFFGSLRNDSTFSVNRQYRAATLREEQTRIISFLRNHGFASVQRDSVSALIQRDTDNPQQLDVLYDITPGGFYTFGDVFINLSGPEGASGFNEESVLEGPPHALQGYRIDMQKQESAQTRFSLLSNQIQFMPGEPFDQSAYLKSVNSYQSLGMMLVNRFGLSEGGSLPDYSNSEIPVYFDLQTLPKHSIRAEFFGMRRTGFGTGAGINYTNNNSFGRAENLTLGVNGSIEFIPSNISQSDRATTYRNFETRAEYAIPRLNFPFAFLQNRNWVESSRTLYSLTYGQSSQEFFDVNSDIRLNLRYEVIHSERYRSFLDWIELDVIDIDISGGFRSALIEQFRDNENQTPEEIENKLEVQRILEDFRPQFSSIIRYTFRNQNTNLIKRDSGYFSEFSVALGGNIPYFIDRFLVSPGELQGTLTLPLGIFPSQLSYSRFVKLSADYRRYYPVTPTSVFAWRLFGGYATPIGQSESIPLNRRFFAGGSNDIRGYNPFLLGPGAIEDVSVPGGEIKLAAFTELRQVLFDNVLSAQWQLAWHTDAGNVWYGPGNRFLDEDDVDILEDGRFSFDTFYKQIPVSTGLGLRFDWEFLVARIDFTFRAKDLQKGWFKDRTPYFSFGIGHSF</sequence>
<dbReference type="Gene3D" id="2.40.160.50">
    <property type="entry name" value="membrane protein fhac: a member of the omp85/tpsb transporter family"/>
    <property type="match status" value="1"/>
</dbReference>
<evidence type="ECO:0000259" key="8">
    <source>
        <dbReference type="Pfam" id="PF07244"/>
    </source>
</evidence>
<dbReference type="GO" id="GO:0019867">
    <property type="term" value="C:outer membrane"/>
    <property type="evidence" value="ECO:0007669"/>
    <property type="project" value="InterPro"/>
</dbReference>
<name>A0A316TVL3_9BACT</name>
<dbReference type="InterPro" id="IPR000184">
    <property type="entry name" value="Bac_surfAg_D15"/>
</dbReference>
<dbReference type="EMBL" id="QGGB01000005">
    <property type="protein sequence ID" value="PWN07165.1"/>
    <property type="molecule type" value="Genomic_DNA"/>
</dbReference>
<dbReference type="InterPro" id="IPR039910">
    <property type="entry name" value="D15-like"/>
</dbReference>
<dbReference type="Pfam" id="PF07244">
    <property type="entry name" value="POTRA"/>
    <property type="match status" value="1"/>
</dbReference>
<protein>
    <submittedName>
        <fullName evidence="9">Outer membrane protein assembly factor</fullName>
    </submittedName>
</protein>
<gene>
    <name evidence="9" type="ORF">DDZ15_07030</name>
</gene>
<evidence type="ECO:0000256" key="2">
    <source>
        <dbReference type="ARBA" id="ARBA00022692"/>
    </source>
</evidence>
<evidence type="ECO:0000313" key="10">
    <source>
        <dbReference type="Proteomes" id="UP000245533"/>
    </source>
</evidence>
<evidence type="ECO:0000256" key="3">
    <source>
        <dbReference type="ARBA" id="ARBA00022729"/>
    </source>
</evidence>
<dbReference type="AlphaFoldDB" id="A0A316TVL3"/>
<keyword evidence="4" id="KW-0472">Membrane</keyword>
<evidence type="ECO:0000313" key="9">
    <source>
        <dbReference type="EMBL" id="PWN07165.1"/>
    </source>
</evidence>
<dbReference type="OrthoDB" id="9814535at2"/>
<evidence type="ECO:0000256" key="5">
    <source>
        <dbReference type="ARBA" id="ARBA00023237"/>
    </source>
</evidence>
<keyword evidence="10" id="KW-1185">Reference proteome</keyword>
<accession>A0A316TVL3</accession>
<feature type="region of interest" description="Disordered" evidence="6">
    <location>
        <begin position="1"/>
        <end position="26"/>
    </location>
</feature>
<keyword evidence="5" id="KW-0998">Cell outer membrane</keyword>
<dbReference type="Proteomes" id="UP000245533">
    <property type="component" value="Unassembled WGS sequence"/>
</dbReference>
<dbReference type="InterPro" id="IPR010827">
    <property type="entry name" value="BamA/TamA_POTRA"/>
</dbReference>
<keyword evidence="3" id="KW-0732">Signal</keyword>
<dbReference type="Pfam" id="PF01103">
    <property type="entry name" value="Omp85"/>
    <property type="match status" value="1"/>
</dbReference>
<evidence type="ECO:0000259" key="7">
    <source>
        <dbReference type="Pfam" id="PF01103"/>
    </source>
</evidence>
<comment type="caution">
    <text evidence="9">The sequence shown here is derived from an EMBL/GenBank/DDBJ whole genome shotgun (WGS) entry which is preliminary data.</text>
</comment>
<organism evidence="9 10">
    <name type="scientific">Rhodohalobacter mucosus</name>
    <dbReference type="NCBI Taxonomy" id="2079485"/>
    <lineage>
        <taxon>Bacteria</taxon>
        <taxon>Pseudomonadati</taxon>
        <taxon>Balneolota</taxon>
        <taxon>Balneolia</taxon>
        <taxon>Balneolales</taxon>
        <taxon>Balneolaceae</taxon>
        <taxon>Rhodohalobacter</taxon>
    </lineage>
</organism>
<feature type="compositionally biased region" description="Polar residues" evidence="6">
    <location>
        <begin position="9"/>
        <end position="22"/>
    </location>
</feature>
<dbReference type="PANTHER" id="PTHR12815">
    <property type="entry name" value="SORTING AND ASSEMBLY MACHINERY SAMM50 PROTEIN FAMILY MEMBER"/>
    <property type="match status" value="1"/>
</dbReference>
<evidence type="ECO:0000256" key="4">
    <source>
        <dbReference type="ARBA" id="ARBA00023136"/>
    </source>
</evidence>
<reference evidence="9 10" key="1">
    <citation type="submission" date="2018-05" db="EMBL/GenBank/DDBJ databases">
        <title>Rhodohalobacter halophilus gen. nov., sp. nov., a moderately halophilic member of the family Balneolaceae.</title>
        <authorList>
            <person name="Liu Z.-W."/>
        </authorList>
    </citation>
    <scope>NUCLEOTIDE SEQUENCE [LARGE SCALE GENOMIC DNA]</scope>
    <source>
        <strain evidence="9 10">8A47</strain>
    </source>
</reference>
<dbReference type="PANTHER" id="PTHR12815:SF47">
    <property type="entry name" value="TRANSLOCATION AND ASSEMBLY MODULE SUBUNIT TAMA"/>
    <property type="match status" value="1"/>
</dbReference>
<proteinExistence type="predicted"/>